<reference evidence="1" key="2">
    <citation type="journal article" date="2021" name="PeerJ">
        <title>Extensive microbial diversity within the chicken gut microbiome revealed by metagenomics and culture.</title>
        <authorList>
            <person name="Gilroy R."/>
            <person name="Ravi A."/>
            <person name="Getino M."/>
            <person name="Pursley I."/>
            <person name="Horton D.L."/>
            <person name="Alikhan N.F."/>
            <person name="Baker D."/>
            <person name="Gharbi K."/>
            <person name="Hall N."/>
            <person name="Watson M."/>
            <person name="Adriaenssens E.M."/>
            <person name="Foster-Nyarko E."/>
            <person name="Jarju S."/>
            <person name="Secka A."/>
            <person name="Antonio M."/>
            <person name="Oren A."/>
            <person name="Chaudhuri R.R."/>
            <person name="La Ragione R."/>
            <person name="Hildebrand F."/>
            <person name="Pallen M.J."/>
        </authorList>
    </citation>
    <scope>NUCLEOTIDE SEQUENCE</scope>
    <source>
        <strain evidence="1">ChiSxjej2B14-8506</strain>
    </source>
</reference>
<comment type="caution">
    <text evidence="1">The sequence shown here is derived from an EMBL/GenBank/DDBJ whole genome shotgun (WGS) entry which is preliminary data.</text>
</comment>
<accession>A0A9D1LQY1</accession>
<protein>
    <submittedName>
        <fullName evidence="1">Uncharacterized protein</fullName>
    </submittedName>
</protein>
<dbReference type="EMBL" id="DVNK01000026">
    <property type="protein sequence ID" value="HIU46337.1"/>
    <property type="molecule type" value="Genomic_DNA"/>
</dbReference>
<sequence>MDMLHNLAVLLVLALMSGLGMESPESELTYSQRWALFLEVPADQYGGMYLKDDVVHVNVVSGKEHLVPYVDDVGIVYHEVEYTLAELRALMQEIQPLMGEFHIQTLCVDVNLNRVVMELYEADDDDKQRLADWLAERGANGMCSISETEYEVVLQ</sequence>
<gene>
    <name evidence="1" type="ORF">IAC59_03645</name>
</gene>
<evidence type="ECO:0000313" key="2">
    <source>
        <dbReference type="Proteomes" id="UP000824123"/>
    </source>
</evidence>
<reference evidence="1" key="1">
    <citation type="submission" date="2020-10" db="EMBL/GenBank/DDBJ databases">
        <authorList>
            <person name="Gilroy R."/>
        </authorList>
    </citation>
    <scope>NUCLEOTIDE SEQUENCE</scope>
    <source>
        <strain evidence="1">ChiSxjej2B14-8506</strain>
    </source>
</reference>
<name>A0A9D1LQY1_9FIRM</name>
<evidence type="ECO:0000313" key="1">
    <source>
        <dbReference type="EMBL" id="HIU46337.1"/>
    </source>
</evidence>
<dbReference type="AlphaFoldDB" id="A0A9D1LQY1"/>
<proteinExistence type="predicted"/>
<organism evidence="1 2">
    <name type="scientific">Candidatus Fimadaptatus faecigallinarum</name>
    <dbReference type="NCBI Taxonomy" id="2840814"/>
    <lineage>
        <taxon>Bacteria</taxon>
        <taxon>Bacillati</taxon>
        <taxon>Bacillota</taxon>
        <taxon>Clostridia</taxon>
        <taxon>Eubacteriales</taxon>
        <taxon>Candidatus Fimadaptatus</taxon>
    </lineage>
</organism>
<dbReference type="Proteomes" id="UP000824123">
    <property type="component" value="Unassembled WGS sequence"/>
</dbReference>